<evidence type="ECO:0000313" key="1">
    <source>
        <dbReference type="EMBL" id="KXT11967.1"/>
    </source>
</evidence>
<organism evidence="1 2">
    <name type="scientific">Pseudocercospora musae</name>
    <dbReference type="NCBI Taxonomy" id="113226"/>
    <lineage>
        <taxon>Eukaryota</taxon>
        <taxon>Fungi</taxon>
        <taxon>Dikarya</taxon>
        <taxon>Ascomycota</taxon>
        <taxon>Pezizomycotina</taxon>
        <taxon>Dothideomycetes</taxon>
        <taxon>Dothideomycetidae</taxon>
        <taxon>Mycosphaerellales</taxon>
        <taxon>Mycosphaerellaceae</taxon>
        <taxon>Pseudocercospora</taxon>
    </lineage>
</organism>
<gene>
    <name evidence="1" type="ORF">AC579_7683</name>
</gene>
<sequence length="382" mass="44249">MKSVFHYLHFDADAREFPFTAPGPANNLIAEFDLRVHHHVHHVKSILELLSPSPIANLNIFLIQIALPHARRKLSFRRGPFSHARSRASVNARSISTHDFKQHHLQEHELTLLTSARRTVAVDMNPDTSPECECGDTVTIRSNLAAKKDGDMAKTTFFDFPLAIRKKIYTFAGIVDTSYQLRVCYGKHKDRHECSIPSAFTTLTKVTKQVRAEVSKLFFKRNEFSIFDCKHELITRKDCVCPIIMPQMRKFTIYVHYYVRAKIWKEPGCWKAKLVVPQSVEEEWLVNTGREFRPNRELEMFMYEGEKVLEVFRRQVAREDAWGEKPFERLLEDMDEIDQTDAKDIQVAQVLSYVTLALNPEPGGTNHSSWSLRHAPQWGTRI</sequence>
<dbReference type="Proteomes" id="UP000073492">
    <property type="component" value="Unassembled WGS sequence"/>
</dbReference>
<comment type="caution">
    <text evidence="1">The sequence shown here is derived from an EMBL/GenBank/DDBJ whole genome shotgun (WGS) entry which is preliminary data.</text>
</comment>
<proteinExistence type="predicted"/>
<protein>
    <submittedName>
        <fullName evidence="1">Uncharacterized protein</fullName>
    </submittedName>
</protein>
<keyword evidence="2" id="KW-1185">Reference proteome</keyword>
<evidence type="ECO:0000313" key="2">
    <source>
        <dbReference type="Proteomes" id="UP000073492"/>
    </source>
</evidence>
<dbReference type="EMBL" id="LFZO01000171">
    <property type="protein sequence ID" value="KXT11967.1"/>
    <property type="molecule type" value="Genomic_DNA"/>
</dbReference>
<reference evidence="1 2" key="1">
    <citation type="submission" date="2015-07" db="EMBL/GenBank/DDBJ databases">
        <title>Comparative genomics of the Sigatoka disease complex on banana suggests a link between parallel evolutionary changes in Pseudocercospora fijiensis and Pseudocercospora eumusae and increased virulence on the banana host.</title>
        <authorList>
            <person name="Chang T.-C."/>
            <person name="Salvucci A."/>
            <person name="Crous P.W."/>
            <person name="Stergiopoulos I."/>
        </authorList>
    </citation>
    <scope>NUCLEOTIDE SEQUENCE [LARGE SCALE GENOMIC DNA]</scope>
    <source>
        <strain evidence="1 2">CBS 116634</strain>
    </source>
</reference>
<dbReference type="AlphaFoldDB" id="A0A139IB28"/>
<dbReference type="OrthoDB" id="3646373at2759"/>
<accession>A0A139IB28</accession>
<name>A0A139IB28_9PEZI</name>